<keyword evidence="9" id="KW-1185">Reference proteome</keyword>
<dbReference type="InterPro" id="IPR011006">
    <property type="entry name" value="CheY-like_superfamily"/>
</dbReference>
<dbReference type="SUPFAM" id="SSF52172">
    <property type="entry name" value="CheY-like"/>
    <property type="match status" value="1"/>
</dbReference>
<reference evidence="8 9" key="1">
    <citation type="submission" date="2018-11" db="EMBL/GenBank/DDBJ databases">
        <title>Chryseotalea sanarue gen. nov., sp., nov., a member of the family Cytophagaceae, isolated from a brackish lake in Hamamatsu Japan.</title>
        <authorList>
            <person name="Maejima Y."/>
            <person name="Iino T."/>
            <person name="Muraguchi Y."/>
            <person name="Fukuda K."/>
            <person name="Ohkuma M."/>
            <person name="Moriuchi R."/>
            <person name="Dohra H."/>
            <person name="Kimbara K."/>
            <person name="Shintani M."/>
        </authorList>
    </citation>
    <scope>NUCLEOTIDE SEQUENCE [LARGE SCALE GENOMIC DNA]</scope>
    <source>
        <strain evidence="8 9">Ys</strain>
    </source>
</reference>
<evidence type="ECO:0000259" key="7">
    <source>
        <dbReference type="PROSITE" id="PS50110"/>
    </source>
</evidence>
<gene>
    <name evidence="8" type="ORF">SanaruYs_35210</name>
</gene>
<dbReference type="GO" id="GO:0000976">
    <property type="term" value="F:transcription cis-regulatory region binding"/>
    <property type="evidence" value="ECO:0007669"/>
    <property type="project" value="TreeGrafter"/>
</dbReference>
<keyword evidence="2" id="KW-0902">Two-component regulatory system</keyword>
<dbReference type="PROSITE" id="PS50110">
    <property type="entry name" value="RESPONSE_REGULATORY"/>
    <property type="match status" value="1"/>
</dbReference>
<dbReference type="GO" id="GO:0000156">
    <property type="term" value="F:phosphorelay response regulator activity"/>
    <property type="evidence" value="ECO:0007669"/>
    <property type="project" value="TreeGrafter"/>
</dbReference>
<keyword evidence="5" id="KW-0804">Transcription</keyword>
<dbReference type="GO" id="GO:0005829">
    <property type="term" value="C:cytosol"/>
    <property type="evidence" value="ECO:0007669"/>
    <property type="project" value="TreeGrafter"/>
</dbReference>
<evidence type="ECO:0000256" key="4">
    <source>
        <dbReference type="ARBA" id="ARBA00023125"/>
    </source>
</evidence>
<dbReference type="EMBL" id="BHXQ01000007">
    <property type="protein sequence ID" value="GCC53278.1"/>
    <property type="molecule type" value="Genomic_DNA"/>
</dbReference>
<evidence type="ECO:0000256" key="5">
    <source>
        <dbReference type="ARBA" id="ARBA00023163"/>
    </source>
</evidence>
<proteinExistence type="predicted"/>
<dbReference type="OrthoDB" id="9789181at2"/>
<dbReference type="GO" id="GO:0006355">
    <property type="term" value="P:regulation of DNA-templated transcription"/>
    <property type="evidence" value="ECO:0007669"/>
    <property type="project" value="TreeGrafter"/>
</dbReference>
<dbReference type="RefSeq" id="WP_127123930.1">
    <property type="nucleotide sequence ID" value="NZ_BHXQ01000007.1"/>
</dbReference>
<dbReference type="SMART" id="SM00448">
    <property type="entry name" value="REC"/>
    <property type="match status" value="1"/>
</dbReference>
<dbReference type="GO" id="GO:0032993">
    <property type="term" value="C:protein-DNA complex"/>
    <property type="evidence" value="ECO:0007669"/>
    <property type="project" value="TreeGrafter"/>
</dbReference>
<evidence type="ECO:0000256" key="2">
    <source>
        <dbReference type="ARBA" id="ARBA00023012"/>
    </source>
</evidence>
<evidence type="ECO:0000256" key="6">
    <source>
        <dbReference type="PROSITE-ProRule" id="PRU00169"/>
    </source>
</evidence>
<evidence type="ECO:0000313" key="8">
    <source>
        <dbReference type="EMBL" id="GCC53278.1"/>
    </source>
</evidence>
<keyword evidence="1 6" id="KW-0597">Phosphoprotein</keyword>
<dbReference type="AlphaFoldDB" id="A0A401UEE0"/>
<feature type="domain" description="Response regulatory" evidence="7">
    <location>
        <begin position="2"/>
        <end position="118"/>
    </location>
</feature>
<comment type="caution">
    <text evidence="8">The sequence shown here is derived from an EMBL/GenBank/DDBJ whole genome shotgun (WGS) entry which is preliminary data.</text>
</comment>
<keyword evidence="3" id="KW-0805">Transcription regulation</keyword>
<dbReference type="PANTHER" id="PTHR48111">
    <property type="entry name" value="REGULATOR OF RPOS"/>
    <property type="match status" value="1"/>
</dbReference>
<accession>A0A401UEE0</accession>
<organism evidence="8 9">
    <name type="scientific">Chryseotalea sanaruensis</name>
    <dbReference type="NCBI Taxonomy" id="2482724"/>
    <lineage>
        <taxon>Bacteria</taxon>
        <taxon>Pseudomonadati</taxon>
        <taxon>Bacteroidota</taxon>
        <taxon>Cytophagia</taxon>
        <taxon>Cytophagales</taxon>
        <taxon>Chryseotaleaceae</taxon>
        <taxon>Chryseotalea</taxon>
    </lineage>
</organism>
<dbReference type="PANTHER" id="PTHR48111:SF1">
    <property type="entry name" value="TWO-COMPONENT RESPONSE REGULATOR ORR33"/>
    <property type="match status" value="1"/>
</dbReference>
<dbReference type="InterPro" id="IPR001789">
    <property type="entry name" value="Sig_transdc_resp-reg_receiver"/>
</dbReference>
<dbReference type="Pfam" id="PF00072">
    <property type="entry name" value="Response_reg"/>
    <property type="match status" value="1"/>
</dbReference>
<dbReference type="Proteomes" id="UP000288227">
    <property type="component" value="Unassembled WGS sequence"/>
</dbReference>
<sequence>MKILVCDDDPVVINIILFKLQREGFGEVIVAADGREALAQIKINNIKLIITDLQMPFLSGLEIISFVRNNQRYKTPILVMSSEGLEDDVLKAFELGADDYMVKPFSLPELMVRVKRLLRK</sequence>
<evidence type="ECO:0000313" key="9">
    <source>
        <dbReference type="Proteomes" id="UP000288227"/>
    </source>
</evidence>
<name>A0A401UEE0_9BACT</name>
<feature type="modified residue" description="4-aspartylphosphate" evidence="6">
    <location>
        <position position="52"/>
    </location>
</feature>
<protein>
    <submittedName>
        <fullName evidence="8">Response regulator</fullName>
    </submittedName>
</protein>
<dbReference type="InterPro" id="IPR039420">
    <property type="entry name" value="WalR-like"/>
</dbReference>
<evidence type="ECO:0000256" key="3">
    <source>
        <dbReference type="ARBA" id="ARBA00023015"/>
    </source>
</evidence>
<evidence type="ECO:0000256" key="1">
    <source>
        <dbReference type="ARBA" id="ARBA00022553"/>
    </source>
</evidence>
<keyword evidence="4" id="KW-0238">DNA-binding</keyword>
<dbReference type="Gene3D" id="3.40.50.2300">
    <property type="match status" value="1"/>
</dbReference>